<dbReference type="OrthoDB" id="40579at2759"/>
<dbReference type="PANTHER" id="PTHR43316">
    <property type="entry name" value="HYDROLASE, HALOACID DELAHOGENASE-RELATED"/>
    <property type="match status" value="1"/>
</dbReference>
<accession>A0A8E2E889</accession>
<evidence type="ECO:0000256" key="1">
    <source>
        <dbReference type="ARBA" id="ARBA00022801"/>
    </source>
</evidence>
<sequence length="308" mass="34526">MPVKKLQNLPIDNNFKSPMLLPTPSKTAANVTMALSHPPRALLFDVFGTCVDWRTPVTKALDDQNHTTLNSASVSLASTLRMRASSMDMDAWGKFAQEWRNTYKAFTKSIADDPTLAWKTVDEHHFDSLKQLLVKWELAGLWNDDEIRALSFIWHRLTPWSDTSSGIKELNKLFWTVTLSNGNLALLDDLRVYADMDFTHVFSAELFGSYKPSPVVYRGAVNALGLQPVDCAMVACHLNDLKAAKSNGLQVIYVERPLEEDWSQQEVENARNAGWVDLWIGIGQDGFLTMAEKLGVDVGIRARRAQSA</sequence>
<dbReference type="PANTHER" id="PTHR43316:SF3">
    <property type="entry name" value="HALOACID DEHALOGENASE, TYPE II (AFU_ORTHOLOGUE AFUA_2G07750)-RELATED"/>
    <property type="match status" value="1"/>
</dbReference>
<dbReference type="InterPro" id="IPR023198">
    <property type="entry name" value="PGP-like_dom2"/>
</dbReference>
<dbReference type="GO" id="GO:0016791">
    <property type="term" value="F:phosphatase activity"/>
    <property type="evidence" value="ECO:0007669"/>
    <property type="project" value="UniProtKB-ARBA"/>
</dbReference>
<evidence type="ECO:0000313" key="2">
    <source>
        <dbReference type="EMBL" id="OCK79210.1"/>
    </source>
</evidence>
<dbReference type="Proteomes" id="UP000250266">
    <property type="component" value="Unassembled WGS sequence"/>
</dbReference>
<name>A0A8E2E889_9PEZI</name>
<dbReference type="AlphaFoldDB" id="A0A8E2E889"/>
<dbReference type="InterPro" id="IPR036412">
    <property type="entry name" value="HAD-like_sf"/>
</dbReference>
<gene>
    <name evidence="2" type="ORF">K432DRAFT_426695</name>
</gene>
<dbReference type="EMBL" id="KV745017">
    <property type="protein sequence ID" value="OCK79210.1"/>
    <property type="molecule type" value="Genomic_DNA"/>
</dbReference>
<evidence type="ECO:0000313" key="3">
    <source>
        <dbReference type="Proteomes" id="UP000250266"/>
    </source>
</evidence>
<dbReference type="InterPro" id="IPR006439">
    <property type="entry name" value="HAD-SF_hydro_IA"/>
</dbReference>
<dbReference type="Pfam" id="PF00702">
    <property type="entry name" value="Hydrolase"/>
    <property type="match status" value="1"/>
</dbReference>
<organism evidence="2 3">
    <name type="scientific">Lepidopterella palustris CBS 459.81</name>
    <dbReference type="NCBI Taxonomy" id="1314670"/>
    <lineage>
        <taxon>Eukaryota</taxon>
        <taxon>Fungi</taxon>
        <taxon>Dikarya</taxon>
        <taxon>Ascomycota</taxon>
        <taxon>Pezizomycotina</taxon>
        <taxon>Dothideomycetes</taxon>
        <taxon>Pleosporomycetidae</taxon>
        <taxon>Mytilinidiales</taxon>
        <taxon>Argynnaceae</taxon>
        <taxon>Lepidopterella</taxon>
    </lineage>
</organism>
<dbReference type="Gene3D" id="3.40.50.1000">
    <property type="entry name" value="HAD superfamily/HAD-like"/>
    <property type="match status" value="1"/>
</dbReference>
<dbReference type="PRINTS" id="PR00413">
    <property type="entry name" value="HADHALOGNASE"/>
</dbReference>
<dbReference type="Gene3D" id="1.10.150.240">
    <property type="entry name" value="Putative phosphatase, domain 2"/>
    <property type="match status" value="1"/>
</dbReference>
<reference evidence="2 3" key="1">
    <citation type="journal article" date="2016" name="Nat. Commun.">
        <title>Ectomycorrhizal ecology is imprinted in the genome of the dominant symbiotic fungus Cenococcum geophilum.</title>
        <authorList>
            <consortium name="DOE Joint Genome Institute"/>
            <person name="Peter M."/>
            <person name="Kohler A."/>
            <person name="Ohm R.A."/>
            <person name="Kuo A."/>
            <person name="Krutzmann J."/>
            <person name="Morin E."/>
            <person name="Arend M."/>
            <person name="Barry K.W."/>
            <person name="Binder M."/>
            <person name="Choi C."/>
            <person name="Clum A."/>
            <person name="Copeland A."/>
            <person name="Grisel N."/>
            <person name="Haridas S."/>
            <person name="Kipfer T."/>
            <person name="LaButti K."/>
            <person name="Lindquist E."/>
            <person name="Lipzen A."/>
            <person name="Maire R."/>
            <person name="Meier B."/>
            <person name="Mihaltcheva S."/>
            <person name="Molinier V."/>
            <person name="Murat C."/>
            <person name="Poggeler S."/>
            <person name="Quandt C.A."/>
            <person name="Sperisen C."/>
            <person name="Tritt A."/>
            <person name="Tisserant E."/>
            <person name="Crous P.W."/>
            <person name="Henrissat B."/>
            <person name="Nehls U."/>
            <person name="Egli S."/>
            <person name="Spatafora J.W."/>
            <person name="Grigoriev I.V."/>
            <person name="Martin F.M."/>
        </authorList>
    </citation>
    <scope>NUCLEOTIDE SEQUENCE [LARGE SCALE GENOMIC DNA]</scope>
    <source>
        <strain evidence="2 3">CBS 459.81</strain>
    </source>
</reference>
<dbReference type="SUPFAM" id="SSF56784">
    <property type="entry name" value="HAD-like"/>
    <property type="match status" value="1"/>
</dbReference>
<dbReference type="NCBIfam" id="TIGR01493">
    <property type="entry name" value="HAD-SF-IA-v2"/>
    <property type="match status" value="1"/>
</dbReference>
<proteinExistence type="predicted"/>
<dbReference type="InterPro" id="IPR023214">
    <property type="entry name" value="HAD_sf"/>
</dbReference>
<keyword evidence="1" id="KW-0378">Hydrolase</keyword>
<keyword evidence="3" id="KW-1185">Reference proteome</keyword>
<protein>
    <submittedName>
        <fullName evidence="2">Haloacid dehalogenase</fullName>
    </submittedName>
</protein>
<dbReference type="InterPro" id="IPR051540">
    <property type="entry name" value="S-2-haloacid_dehalogenase"/>
</dbReference>